<protein>
    <submittedName>
        <fullName evidence="2">Uncharacterized protein</fullName>
    </submittedName>
</protein>
<dbReference type="Proteomes" id="UP000198614">
    <property type="component" value="Unassembled WGS sequence"/>
</dbReference>
<keyword evidence="1" id="KW-0472">Membrane</keyword>
<reference evidence="2 3" key="1">
    <citation type="submission" date="2016-10" db="EMBL/GenBank/DDBJ databases">
        <authorList>
            <person name="de Groot N.N."/>
        </authorList>
    </citation>
    <scope>NUCLEOTIDE SEQUENCE [LARGE SCALE GENOMIC DNA]</scope>
    <source>
        <strain evidence="2 3">CGMCC 4.1859</strain>
    </source>
</reference>
<evidence type="ECO:0000256" key="1">
    <source>
        <dbReference type="SAM" id="Phobius"/>
    </source>
</evidence>
<feature type="transmembrane region" description="Helical" evidence="1">
    <location>
        <begin position="12"/>
        <end position="34"/>
    </location>
</feature>
<dbReference type="EMBL" id="FNAX01000010">
    <property type="protein sequence ID" value="SDF68264.1"/>
    <property type="molecule type" value="Genomic_DNA"/>
</dbReference>
<proteinExistence type="predicted"/>
<keyword evidence="1" id="KW-0812">Transmembrane</keyword>
<accession>A0A1G7N2L7</accession>
<name>A0A1G7N2L7_9ACTN</name>
<evidence type="ECO:0000313" key="2">
    <source>
        <dbReference type="EMBL" id="SDF68264.1"/>
    </source>
</evidence>
<sequence length="95" mass="10489">MLFTGGMPEHVPILQFLGWVFLAAAAVLWISGFVRLQRRYRTYLAVQERAGTLGALPRHRAAPRLESVELTQAERDAFAGLVRQFGDGGGHRPTG</sequence>
<gene>
    <name evidence="2" type="ORF">SAMN05216260_1107</name>
</gene>
<keyword evidence="1" id="KW-1133">Transmembrane helix</keyword>
<evidence type="ECO:0000313" key="3">
    <source>
        <dbReference type="Proteomes" id="UP000198614"/>
    </source>
</evidence>
<dbReference type="AlphaFoldDB" id="A0A1G7N2L7"/>
<organism evidence="2 3">
    <name type="scientific">Streptomyces griseoaurantiacus</name>
    <dbReference type="NCBI Taxonomy" id="68213"/>
    <lineage>
        <taxon>Bacteria</taxon>
        <taxon>Bacillati</taxon>
        <taxon>Actinomycetota</taxon>
        <taxon>Actinomycetes</taxon>
        <taxon>Kitasatosporales</taxon>
        <taxon>Streptomycetaceae</taxon>
        <taxon>Streptomyces</taxon>
        <taxon>Streptomyces aurantiacus group</taxon>
    </lineage>
</organism>